<keyword evidence="4 12" id="KW-0328">Glycosyltransferase</keyword>
<dbReference type="InterPro" id="IPR031481">
    <property type="entry name" value="Glyco_tran_10_N"/>
</dbReference>
<evidence type="ECO:0000256" key="12">
    <source>
        <dbReference type="RuleBase" id="RU003832"/>
    </source>
</evidence>
<keyword evidence="8" id="KW-1133">Transmembrane helix</keyword>
<dbReference type="InterPro" id="IPR055270">
    <property type="entry name" value="Glyco_tran_10_C"/>
</dbReference>
<proteinExistence type="inferred from homology"/>
<dbReference type="InterPro" id="IPR038577">
    <property type="entry name" value="GT10-like_C_sf"/>
</dbReference>
<comment type="subcellular location">
    <subcellularLocation>
        <location evidence="1">Golgi apparatus membrane</location>
        <topology evidence="1">Single-pass type II membrane protein</topology>
    </subcellularLocation>
    <subcellularLocation>
        <location evidence="12">Golgi apparatus</location>
        <location evidence="12">Golgi stack membrane</location>
        <topology evidence="12">Single-pass type II membrane protein</topology>
    </subcellularLocation>
</comment>
<comment type="similarity">
    <text evidence="3 12">Belongs to the glycosyltransferase 10 family.</text>
</comment>
<evidence type="ECO:0000256" key="11">
    <source>
        <dbReference type="ARBA" id="ARBA00023180"/>
    </source>
</evidence>
<comment type="pathway">
    <text evidence="2">Protein modification; protein glycosylation.</text>
</comment>
<evidence type="ECO:0000256" key="2">
    <source>
        <dbReference type="ARBA" id="ARBA00004922"/>
    </source>
</evidence>
<evidence type="ECO:0000256" key="1">
    <source>
        <dbReference type="ARBA" id="ARBA00004323"/>
    </source>
</evidence>
<evidence type="ECO:0000256" key="4">
    <source>
        <dbReference type="ARBA" id="ARBA00022676"/>
    </source>
</evidence>
<keyword evidence="7" id="KW-0735">Signal-anchor</keyword>
<dbReference type="Pfam" id="PF00852">
    <property type="entry name" value="Glyco_transf_10"/>
    <property type="match status" value="1"/>
</dbReference>
<dbReference type="AlphaFoldDB" id="A0ABD3UR88"/>
<sequence length="376" mass="44510">MGLMSVMLSVFLLLWRPRDMYLFRTISKDRKHTLVDIPQLFSDLELVSITSSQKKMYKILWYGKPKWLKDKLVKCERNMHKCEHNNCIIINNSSLLLESNAIIYNVNGDNFPQKPPVTPIQRDLNQIWIFFGLESPYHYWYHQYKSPKWKSTFNWTMTYRLDSDIPHPYGVLLTNPNPTNRNYRTVFRAKKKFAVWIVSHCGAVSRRDAFVRLLQKYVPVDIFGACGKNCSSEAGECTDVMAKDYKFYLSFENSLCKDYVTEKFFKYFPLDFITVQRGHSDYDSMLPNDTYINTAKFSTVKELANFMRRLAENEDEYILYLKAKDRYVAHRQPWTYCNALCDICRRLNNLETYKKSYNDIASWLESDVCVKASDIR</sequence>
<dbReference type="GO" id="GO:0032580">
    <property type="term" value="C:Golgi cisterna membrane"/>
    <property type="evidence" value="ECO:0007669"/>
    <property type="project" value="UniProtKB-SubCell"/>
</dbReference>
<feature type="domain" description="Fucosyltransferase C-terminal" evidence="14">
    <location>
        <begin position="188"/>
        <end position="363"/>
    </location>
</feature>
<dbReference type="GO" id="GO:0008417">
    <property type="term" value="F:fucosyltransferase activity"/>
    <property type="evidence" value="ECO:0007669"/>
    <property type="project" value="UniProtKB-ARBA"/>
</dbReference>
<reference evidence="16 17" key="1">
    <citation type="submission" date="2024-11" db="EMBL/GenBank/DDBJ databases">
        <title>Chromosome-level genome assembly of the freshwater bivalve Anodonta woodiana.</title>
        <authorList>
            <person name="Chen X."/>
        </authorList>
    </citation>
    <scope>NUCLEOTIDE SEQUENCE [LARGE SCALE GENOMIC DNA]</scope>
    <source>
        <strain evidence="16">MN2024</strain>
        <tissue evidence="16">Gills</tissue>
    </source>
</reference>
<evidence type="ECO:0000313" key="16">
    <source>
        <dbReference type="EMBL" id="KAL3852024.1"/>
    </source>
</evidence>
<evidence type="ECO:0000256" key="5">
    <source>
        <dbReference type="ARBA" id="ARBA00022679"/>
    </source>
</evidence>
<keyword evidence="11" id="KW-0325">Glycoprotein</keyword>
<dbReference type="InterPro" id="IPR001503">
    <property type="entry name" value="Glyco_trans_10"/>
</dbReference>
<evidence type="ECO:0000259" key="14">
    <source>
        <dbReference type="Pfam" id="PF00852"/>
    </source>
</evidence>
<evidence type="ECO:0000256" key="13">
    <source>
        <dbReference type="SAM" id="SignalP"/>
    </source>
</evidence>
<organism evidence="16 17">
    <name type="scientific">Sinanodonta woodiana</name>
    <name type="common">Chinese pond mussel</name>
    <name type="synonym">Anodonta woodiana</name>
    <dbReference type="NCBI Taxonomy" id="1069815"/>
    <lineage>
        <taxon>Eukaryota</taxon>
        <taxon>Metazoa</taxon>
        <taxon>Spiralia</taxon>
        <taxon>Lophotrochozoa</taxon>
        <taxon>Mollusca</taxon>
        <taxon>Bivalvia</taxon>
        <taxon>Autobranchia</taxon>
        <taxon>Heteroconchia</taxon>
        <taxon>Palaeoheterodonta</taxon>
        <taxon>Unionida</taxon>
        <taxon>Unionoidea</taxon>
        <taxon>Unionidae</taxon>
        <taxon>Unioninae</taxon>
        <taxon>Sinanodonta</taxon>
    </lineage>
</organism>
<dbReference type="Proteomes" id="UP001634394">
    <property type="component" value="Unassembled WGS sequence"/>
</dbReference>
<evidence type="ECO:0000313" key="17">
    <source>
        <dbReference type="Proteomes" id="UP001634394"/>
    </source>
</evidence>
<keyword evidence="6 12" id="KW-0812">Transmembrane</keyword>
<keyword evidence="10" id="KW-0472">Membrane</keyword>
<dbReference type="GO" id="GO:0000139">
    <property type="term" value="C:Golgi membrane"/>
    <property type="evidence" value="ECO:0007669"/>
    <property type="project" value="UniProtKB-SubCell"/>
</dbReference>
<evidence type="ECO:0000256" key="10">
    <source>
        <dbReference type="ARBA" id="ARBA00023136"/>
    </source>
</evidence>
<dbReference type="PANTHER" id="PTHR48438:SF1">
    <property type="entry name" value="ALPHA-(1,3)-FUCOSYLTRANSFERASE C-RELATED"/>
    <property type="match status" value="1"/>
</dbReference>
<keyword evidence="5 12" id="KW-0808">Transferase</keyword>
<evidence type="ECO:0000256" key="3">
    <source>
        <dbReference type="ARBA" id="ARBA00008919"/>
    </source>
</evidence>
<protein>
    <recommendedName>
        <fullName evidence="12">Fucosyltransferase</fullName>
        <ecNumber evidence="12">2.4.1.-</ecNumber>
    </recommendedName>
</protein>
<comment type="caution">
    <text evidence="16">The sequence shown here is derived from an EMBL/GenBank/DDBJ whole genome shotgun (WGS) entry which is preliminary data.</text>
</comment>
<dbReference type="Pfam" id="PF17039">
    <property type="entry name" value="Glyco_tran_10_N"/>
    <property type="match status" value="1"/>
</dbReference>
<feature type="signal peptide" evidence="13">
    <location>
        <begin position="1"/>
        <end position="22"/>
    </location>
</feature>
<feature type="domain" description="Fucosyltransferase N-terminal" evidence="15">
    <location>
        <begin position="58"/>
        <end position="170"/>
    </location>
</feature>
<dbReference type="Gene3D" id="3.40.50.11660">
    <property type="entry name" value="Glycosyl transferase family 10, C-terminal domain"/>
    <property type="match status" value="1"/>
</dbReference>
<accession>A0ABD3UR88</accession>
<dbReference type="SUPFAM" id="SSF53756">
    <property type="entry name" value="UDP-Glycosyltransferase/glycogen phosphorylase"/>
    <property type="match status" value="1"/>
</dbReference>
<evidence type="ECO:0000256" key="9">
    <source>
        <dbReference type="ARBA" id="ARBA00023034"/>
    </source>
</evidence>
<evidence type="ECO:0000256" key="8">
    <source>
        <dbReference type="ARBA" id="ARBA00022989"/>
    </source>
</evidence>
<evidence type="ECO:0000256" key="6">
    <source>
        <dbReference type="ARBA" id="ARBA00022692"/>
    </source>
</evidence>
<gene>
    <name evidence="16" type="ORF">ACJMK2_015713</name>
</gene>
<evidence type="ECO:0000259" key="15">
    <source>
        <dbReference type="Pfam" id="PF17039"/>
    </source>
</evidence>
<keyword evidence="17" id="KW-1185">Reference proteome</keyword>
<name>A0ABD3UR88_SINWO</name>
<dbReference type="FunFam" id="3.40.50.11660:FF:000002">
    <property type="entry name" value="Alpha-(1,3)-fucosyltransferase"/>
    <property type="match status" value="1"/>
</dbReference>
<feature type="chain" id="PRO_5044808440" description="Fucosyltransferase" evidence="13">
    <location>
        <begin position="23"/>
        <end position="376"/>
    </location>
</feature>
<dbReference type="EMBL" id="JBJQND010000015">
    <property type="protein sequence ID" value="KAL3852024.1"/>
    <property type="molecule type" value="Genomic_DNA"/>
</dbReference>
<dbReference type="PANTHER" id="PTHR48438">
    <property type="entry name" value="ALPHA-(1,3)-FUCOSYLTRANSFERASE C-RELATED"/>
    <property type="match status" value="1"/>
</dbReference>
<evidence type="ECO:0000256" key="7">
    <source>
        <dbReference type="ARBA" id="ARBA00022968"/>
    </source>
</evidence>
<keyword evidence="9 12" id="KW-0333">Golgi apparatus</keyword>
<dbReference type="EC" id="2.4.1.-" evidence="12"/>
<keyword evidence="13" id="KW-0732">Signal</keyword>